<dbReference type="AlphaFoldDB" id="A0A2A8CWP9"/>
<gene>
    <name evidence="2" type="ORF">CRI94_12495</name>
</gene>
<evidence type="ECO:0008006" key="4">
    <source>
        <dbReference type="Google" id="ProtNLM"/>
    </source>
</evidence>
<sequence>MTSRADVRVLTAASEVTPIPDVRVCRNAFATQPIWRTSEFIETVLSDPPDWLLVQFNQFSYGRWGLNPFLPWALHRLKRTDPSIGIAWMAHEDFVPAISWKFAIMSVWQRAQFRALGRVADRIYFSIAPWVDRYNDWFEDTPVCHFPIGSNIPLVNERSTDLKQFLELSDDRFVIGFFGTLRGRLIDHIDAAVQAIRRRAQSRGEQDPVLLYVGPNGTELKQMLPAHCIVDAGRLPAEDVSRHLQIMDLHLTPFPDGISSRRGSFMAGLQHAVPTLGTRGHLTDQALIEADGTAFCLAPADDPASFGARASELYEDTRRRKTIGQAGRRLYNETYDFRITVPRFMDSLERAIPTNPNDATTPSPLIESSLP</sequence>
<protein>
    <recommendedName>
        <fullName evidence="4">Glycosyltransferase</fullName>
    </recommendedName>
</protein>
<name>A0A2A8CWP9_9BACT</name>
<dbReference type="SUPFAM" id="SSF53756">
    <property type="entry name" value="UDP-Glycosyltransferase/glycogen phosphorylase"/>
    <property type="match status" value="1"/>
</dbReference>
<dbReference type="Proteomes" id="UP000220102">
    <property type="component" value="Unassembled WGS sequence"/>
</dbReference>
<evidence type="ECO:0000313" key="3">
    <source>
        <dbReference type="Proteomes" id="UP000220102"/>
    </source>
</evidence>
<comment type="caution">
    <text evidence="2">The sequence shown here is derived from an EMBL/GenBank/DDBJ whole genome shotgun (WGS) entry which is preliminary data.</text>
</comment>
<evidence type="ECO:0000256" key="1">
    <source>
        <dbReference type="SAM" id="MobiDB-lite"/>
    </source>
</evidence>
<dbReference type="OrthoDB" id="9765330at2"/>
<evidence type="ECO:0000313" key="2">
    <source>
        <dbReference type="EMBL" id="PEN12818.1"/>
    </source>
</evidence>
<feature type="region of interest" description="Disordered" evidence="1">
    <location>
        <begin position="351"/>
        <end position="371"/>
    </location>
</feature>
<accession>A0A2A8CWP9</accession>
<dbReference type="Gene3D" id="3.40.50.2000">
    <property type="entry name" value="Glycogen Phosphorylase B"/>
    <property type="match status" value="1"/>
</dbReference>
<proteinExistence type="predicted"/>
<keyword evidence="3" id="KW-1185">Reference proteome</keyword>
<organism evidence="2 3">
    <name type="scientific">Longibacter salinarum</name>
    <dbReference type="NCBI Taxonomy" id="1850348"/>
    <lineage>
        <taxon>Bacteria</taxon>
        <taxon>Pseudomonadati</taxon>
        <taxon>Rhodothermota</taxon>
        <taxon>Rhodothermia</taxon>
        <taxon>Rhodothermales</taxon>
        <taxon>Salisaetaceae</taxon>
        <taxon>Longibacter</taxon>
    </lineage>
</organism>
<feature type="compositionally biased region" description="Polar residues" evidence="1">
    <location>
        <begin position="354"/>
        <end position="363"/>
    </location>
</feature>
<reference evidence="2 3" key="1">
    <citation type="submission" date="2017-10" db="EMBL/GenBank/DDBJ databases">
        <title>Draft genome of Longibacter Salinarum.</title>
        <authorList>
            <person name="Goh K.M."/>
            <person name="Shamsir M.S."/>
            <person name="Lim S.W."/>
        </authorList>
    </citation>
    <scope>NUCLEOTIDE SEQUENCE [LARGE SCALE GENOMIC DNA]</scope>
    <source>
        <strain evidence="2 3">KCTC 52045</strain>
    </source>
</reference>
<dbReference type="EMBL" id="PDEQ01000006">
    <property type="protein sequence ID" value="PEN12818.1"/>
    <property type="molecule type" value="Genomic_DNA"/>
</dbReference>